<evidence type="ECO:0000313" key="2">
    <source>
        <dbReference type="Proteomes" id="UP000283387"/>
    </source>
</evidence>
<keyword evidence="2" id="KW-1185">Reference proteome</keyword>
<name>A0A419VYH5_9BACT</name>
<comment type="caution">
    <text evidence="1">The sequence shown here is derived from an EMBL/GenBank/DDBJ whole genome shotgun (WGS) entry which is preliminary data.</text>
</comment>
<reference evidence="1 2" key="1">
    <citation type="submission" date="2018-09" db="EMBL/GenBank/DDBJ databases">
        <title>Genomic Encyclopedia of Archaeal and Bacterial Type Strains, Phase II (KMG-II): from individual species to whole genera.</title>
        <authorList>
            <person name="Goeker M."/>
        </authorList>
    </citation>
    <scope>NUCLEOTIDE SEQUENCE [LARGE SCALE GENOMIC DNA]</scope>
    <source>
        <strain evidence="1 2">DSM 27148</strain>
    </source>
</reference>
<dbReference type="EMBL" id="RAPN01000002">
    <property type="protein sequence ID" value="RKD88266.1"/>
    <property type="molecule type" value="Genomic_DNA"/>
</dbReference>
<gene>
    <name evidence="1" type="ORF">BC643_3411</name>
</gene>
<sequence>MVQIDCQTACKSELESIFNHENKNQSTIISGNKKSQQPSKSYLLAFGKYGSFLISLPIKTSLIDDQDRETTL</sequence>
<evidence type="ECO:0000313" key="1">
    <source>
        <dbReference type="EMBL" id="RKD88266.1"/>
    </source>
</evidence>
<proteinExistence type="predicted"/>
<protein>
    <submittedName>
        <fullName evidence="1">Uncharacterized protein</fullName>
    </submittedName>
</protein>
<dbReference type="AlphaFoldDB" id="A0A419VYH5"/>
<organism evidence="1 2">
    <name type="scientific">Mangrovibacterium diazotrophicum</name>
    <dbReference type="NCBI Taxonomy" id="1261403"/>
    <lineage>
        <taxon>Bacteria</taxon>
        <taxon>Pseudomonadati</taxon>
        <taxon>Bacteroidota</taxon>
        <taxon>Bacteroidia</taxon>
        <taxon>Marinilabiliales</taxon>
        <taxon>Prolixibacteraceae</taxon>
        <taxon>Mangrovibacterium</taxon>
    </lineage>
</organism>
<dbReference type="Proteomes" id="UP000283387">
    <property type="component" value="Unassembled WGS sequence"/>
</dbReference>
<accession>A0A419VYH5</accession>